<reference evidence="10 11" key="1">
    <citation type="submission" date="2015-03" db="EMBL/GenBank/DDBJ databases">
        <authorList>
            <person name="Murphy D."/>
        </authorList>
    </citation>
    <scope>NUCLEOTIDE SEQUENCE [LARGE SCALE GENOMIC DNA]</scope>
    <source>
        <strain evidence="10 11">DSM 44277</strain>
    </source>
</reference>
<evidence type="ECO:0000256" key="5">
    <source>
        <dbReference type="ARBA" id="ARBA00023002"/>
    </source>
</evidence>
<evidence type="ECO:0000259" key="9">
    <source>
        <dbReference type="PROSITE" id="PS51379"/>
    </source>
</evidence>
<dbReference type="Gene3D" id="3.30.70.20">
    <property type="match status" value="1"/>
</dbReference>
<comment type="cofactor">
    <cofactor evidence="1">
        <name>heme</name>
        <dbReference type="ChEBI" id="CHEBI:30413"/>
    </cofactor>
</comment>
<dbReference type="PRINTS" id="PR00359">
    <property type="entry name" value="BP450"/>
</dbReference>
<dbReference type="SUPFAM" id="SSF48264">
    <property type="entry name" value="Cytochrome P450"/>
    <property type="match status" value="1"/>
</dbReference>
<evidence type="ECO:0000256" key="7">
    <source>
        <dbReference type="ARBA" id="ARBA00023033"/>
    </source>
</evidence>
<dbReference type="PANTHER" id="PTHR46696:SF6">
    <property type="entry name" value="P450, PUTATIVE (EUROFUNG)-RELATED"/>
    <property type="match status" value="1"/>
</dbReference>
<dbReference type="GO" id="GO:0020037">
    <property type="term" value="F:heme binding"/>
    <property type="evidence" value="ECO:0007669"/>
    <property type="project" value="InterPro"/>
</dbReference>
<keyword evidence="3 8" id="KW-0349">Heme</keyword>
<accession>A0A0U0W2F7</accession>
<organism evidence="10 11">
    <name type="scientific">Mycobacterium bohemicum DSM 44277</name>
    <dbReference type="NCBI Taxonomy" id="1236609"/>
    <lineage>
        <taxon>Bacteria</taxon>
        <taxon>Bacillati</taxon>
        <taxon>Actinomycetota</taxon>
        <taxon>Actinomycetes</taxon>
        <taxon>Mycobacteriales</taxon>
        <taxon>Mycobacteriaceae</taxon>
        <taxon>Mycobacterium</taxon>
    </lineage>
</organism>
<feature type="domain" description="4Fe-4S ferredoxin-type" evidence="9">
    <location>
        <begin position="390"/>
        <end position="418"/>
    </location>
</feature>
<dbReference type="InterPro" id="IPR001128">
    <property type="entry name" value="Cyt_P450"/>
</dbReference>
<dbReference type="PANTHER" id="PTHR46696">
    <property type="entry name" value="P450, PUTATIVE (EUROFUNG)-RELATED"/>
    <property type="match status" value="1"/>
</dbReference>
<dbReference type="GO" id="GO:0005506">
    <property type="term" value="F:iron ion binding"/>
    <property type="evidence" value="ECO:0007669"/>
    <property type="project" value="InterPro"/>
</dbReference>
<dbReference type="GO" id="GO:0016705">
    <property type="term" value="F:oxidoreductase activity, acting on paired donors, with incorporation or reduction of molecular oxygen"/>
    <property type="evidence" value="ECO:0007669"/>
    <property type="project" value="InterPro"/>
</dbReference>
<evidence type="ECO:0000256" key="2">
    <source>
        <dbReference type="ARBA" id="ARBA00010617"/>
    </source>
</evidence>
<comment type="similarity">
    <text evidence="2 8">Belongs to the cytochrome P450 family.</text>
</comment>
<dbReference type="PROSITE" id="PS51379">
    <property type="entry name" value="4FE4S_FER_2"/>
    <property type="match status" value="1"/>
</dbReference>
<dbReference type="InterPro" id="IPR036396">
    <property type="entry name" value="Cyt_P450_sf"/>
</dbReference>
<keyword evidence="7 8" id="KW-0503">Monooxygenase</keyword>
<dbReference type="FunFam" id="1.10.630.10:FF:000018">
    <property type="entry name" value="Cytochrome P450 monooxygenase"/>
    <property type="match status" value="1"/>
</dbReference>
<dbReference type="Proteomes" id="UP000198875">
    <property type="component" value="Unassembled WGS sequence"/>
</dbReference>
<dbReference type="EMBL" id="CSTD01000001">
    <property type="protein sequence ID" value="CPR03356.1"/>
    <property type="molecule type" value="Genomic_DNA"/>
</dbReference>
<dbReference type="Pfam" id="PF00067">
    <property type="entry name" value="p450"/>
    <property type="match status" value="1"/>
</dbReference>
<keyword evidence="4 8" id="KW-0479">Metal-binding</keyword>
<evidence type="ECO:0000313" key="10">
    <source>
        <dbReference type="EMBL" id="CPR03356.1"/>
    </source>
</evidence>
<evidence type="ECO:0000256" key="3">
    <source>
        <dbReference type="ARBA" id="ARBA00022617"/>
    </source>
</evidence>
<dbReference type="PROSITE" id="PS00086">
    <property type="entry name" value="CYTOCHROME_P450"/>
    <property type="match status" value="1"/>
</dbReference>
<keyword evidence="5 8" id="KW-0560">Oxidoreductase</keyword>
<keyword evidence="6 8" id="KW-0408">Iron</keyword>
<evidence type="ECO:0000256" key="6">
    <source>
        <dbReference type="ARBA" id="ARBA00023004"/>
    </source>
</evidence>
<dbReference type="AlphaFoldDB" id="A0A0U0W2F7"/>
<dbReference type="Pfam" id="PF13459">
    <property type="entry name" value="Fer4_15"/>
    <property type="match status" value="1"/>
</dbReference>
<protein>
    <submittedName>
        <fullName evidence="10">Cytochrome P450 superfamily protein</fullName>
    </submittedName>
</protein>
<dbReference type="SUPFAM" id="SSF54862">
    <property type="entry name" value="4Fe-4S ferredoxins"/>
    <property type="match status" value="1"/>
</dbReference>
<gene>
    <name evidence="10" type="ORF">BN971_00297</name>
</gene>
<evidence type="ECO:0000256" key="4">
    <source>
        <dbReference type="ARBA" id="ARBA00022723"/>
    </source>
</evidence>
<evidence type="ECO:0000313" key="11">
    <source>
        <dbReference type="Proteomes" id="UP000198875"/>
    </source>
</evidence>
<dbReference type="GO" id="GO:0004497">
    <property type="term" value="F:monooxygenase activity"/>
    <property type="evidence" value="ECO:0007669"/>
    <property type="project" value="UniProtKB-KW"/>
</dbReference>
<proteinExistence type="inferred from homology"/>
<dbReference type="InterPro" id="IPR017972">
    <property type="entry name" value="Cyt_P450_CS"/>
</dbReference>
<evidence type="ECO:0000256" key="1">
    <source>
        <dbReference type="ARBA" id="ARBA00001971"/>
    </source>
</evidence>
<name>A0A0U0W2F7_MYCBE</name>
<dbReference type="InterPro" id="IPR002397">
    <property type="entry name" value="Cyt_P450_B"/>
</dbReference>
<dbReference type="Gene3D" id="1.10.630.10">
    <property type="entry name" value="Cytochrome P450"/>
    <property type="match status" value="1"/>
</dbReference>
<sequence>MTETEGFVDQTVTGLAEPQPMYKALRETSPVFRSPQAVVLSRLSDIEMALKRTELFSSNMDAVDLGNIRPMIPLQIDPPEHAKYRRILDPLFTPREMARREPGVAALVNEMIDRFAGRGECDFHEEFAVPLPCTVFLQLLGLPLEDMDQFLVWKDAIIRPEGDSGFDRRHESGAPTAQQIYDYFDRAIDDHIAHPRDDVLSAMIGANIAGEPLSREELLDICFLFLIAGLDTVTDSLDCFFVYLAQHPEHRHQLVEQPEILPSAIEELLRWETPVPGVARVAMQDVEVGGCPISKGERVSPLLGAANTDPAEFSDPDVVDFTRNPNRHRAFGGGPHRCLGSHLAHGTAGGAARIPPPHTGLRDQARHAAHLHRRAAVGGIAAADLPGGMIRVSVDPDRCTGHGRCYTLAPDVFDADEAGHCVVRVDDVSGDLELQAVTGEQNCPESAITLSR</sequence>
<evidence type="ECO:0000256" key="8">
    <source>
        <dbReference type="RuleBase" id="RU000461"/>
    </source>
</evidence>
<dbReference type="InterPro" id="IPR017896">
    <property type="entry name" value="4Fe4S_Fe-S-bd"/>
</dbReference>